<gene>
    <name evidence="1" type="primary">ORF156102</name>
</gene>
<dbReference type="EMBL" id="HACG01040013">
    <property type="protein sequence ID" value="CEK86878.1"/>
    <property type="molecule type" value="Transcribed_RNA"/>
</dbReference>
<proteinExistence type="predicted"/>
<sequence length="80" mass="8838">AHLGGPCNTRTGQHPSSHLYSPAFLRYPTAARSTLDKIRTNSTPIVKYDPETTLVRSKCTNHFAIEALTLTITIITIDKN</sequence>
<name>A0A0B7B1I0_9EUPU</name>
<feature type="non-terminal residue" evidence="1">
    <location>
        <position position="1"/>
    </location>
</feature>
<accession>A0A0B7B1I0</accession>
<protein>
    <submittedName>
        <fullName evidence="1">Uncharacterized protein</fullName>
    </submittedName>
</protein>
<evidence type="ECO:0000313" key="1">
    <source>
        <dbReference type="EMBL" id="CEK86878.1"/>
    </source>
</evidence>
<reference evidence="1" key="1">
    <citation type="submission" date="2014-12" db="EMBL/GenBank/DDBJ databases">
        <title>Insight into the proteome of Arion vulgaris.</title>
        <authorList>
            <person name="Aradska J."/>
            <person name="Bulat T."/>
            <person name="Smidak R."/>
            <person name="Sarate P."/>
            <person name="Gangsoo J."/>
            <person name="Sialana F."/>
            <person name="Bilban M."/>
            <person name="Lubec G."/>
        </authorList>
    </citation>
    <scope>NUCLEOTIDE SEQUENCE</scope>
    <source>
        <tissue evidence="1">Skin</tissue>
    </source>
</reference>
<organism evidence="1">
    <name type="scientific">Arion vulgaris</name>
    <dbReference type="NCBI Taxonomy" id="1028688"/>
    <lineage>
        <taxon>Eukaryota</taxon>
        <taxon>Metazoa</taxon>
        <taxon>Spiralia</taxon>
        <taxon>Lophotrochozoa</taxon>
        <taxon>Mollusca</taxon>
        <taxon>Gastropoda</taxon>
        <taxon>Heterobranchia</taxon>
        <taxon>Euthyneura</taxon>
        <taxon>Panpulmonata</taxon>
        <taxon>Eupulmonata</taxon>
        <taxon>Stylommatophora</taxon>
        <taxon>Helicina</taxon>
        <taxon>Arionoidea</taxon>
        <taxon>Arionidae</taxon>
        <taxon>Arion</taxon>
    </lineage>
</organism>
<dbReference type="AlphaFoldDB" id="A0A0B7B1I0"/>